<gene>
    <name evidence="1" type="ORF">HBO38_29650</name>
</gene>
<protein>
    <submittedName>
        <fullName evidence="1">Uncharacterized protein</fullName>
    </submittedName>
</protein>
<organism evidence="1 2">
    <name type="scientific">Pseudomonas veronii</name>
    <dbReference type="NCBI Taxonomy" id="76761"/>
    <lineage>
        <taxon>Bacteria</taxon>
        <taxon>Pseudomonadati</taxon>
        <taxon>Pseudomonadota</taxon>
        <taxon>Gammaproteobacteria</taxon>
        <taxon>Pseudomonadales</taxon>
        <taxon>Pseudomonadaceae</taxon>
        <taxon>Pseudomonas</taxon>
    </lineage>
</organism>
<dbReference type="Proteomes" id="UP000537729">
    <property type="component" value="Unassembled WGS sequence"/>
</dbReference>
<proteinExistence type="predicted"/>
<accession>A0A7Y1AB60</accession>
<dbReference type="EMBL" id="JAAQWG010000061">
    <property type="protein sequence ID" value="NMY12543.1"/>
    <property type="molecule type" value="Genomic_DNA"/>
</dbReference>
<evidence type="ECO:0000313" key="1">
    <source>
        <dbReference type="EMBL" id="NMY12543.1"/>
    </source>
</evidence>
<sequence length="201" mass="22159">MGSNRTISDVHLALLETIEKTWRQGKEFPSELNAAVEDGLVKLRAILATPLVLCHACLKEACDPDHFAEAGKCVRVLVPSLIAENETLKAKTATWCGYGDEHQMHYFHGDAEAIRALGKLLFELEGLRLDAKRPWWLRMLPSLTKVIPGAAAELTNMSGQAHCPHCAVCHTAEETCIQALRRVLSLYECTEHGSEGVEPCT</sequence>
<name>A0A7Y1AB60_PSEVE</name>
<dbReference type="RefSeq" id="WP_169885985.1">
    <property type="nucleotide sequence ID" value="NZ_JAAQWG010000061.1"/>
</dbReference>
<dbReference type="AlphaFoldDB" id="A0A7Y1AB60"/>
<reference evidence="1 2" key="1">
    <citation type="journal article" date="2020" name="Front. Microbiol.">
        <title>Genetic Organization of the aprX-lipA2 Operon Affects the Proteolytic Potential of Pseudomonas Species in Milk.</title>
        <authorList>
            <person name="Maier C."/>
            <person name="Huptas C."/>
            <person name="von Neubeck M."/>
            <person name="Scherer S."/>
            <person name="Wenning M."/>
            <person name="Lucking G."/>
        </authorList>
    </citation>
    <scope>NUCLEOTIDE SEQUENCE [LARGE SCALE GENOMIC DNA]</scope>
    <source>
        <strain evidence="1 2">DSM 16272</strain>
    </source>
</reference>
<comment type="caution">
    <text evidence="1">The sequence shown here is derived from an EMBL/GenBank/DDBJ whole genome shotgun (WGS) entry which is preliminary data.</text>
</comment>
<evidence type="ECO:0000313" key="2">
    <source>
        <dbReference type="Proteomes" id="UP000537729"/>
    </source>
</evidence>